<accession>A0AAN9YD61</accession>
<comment type="caution">
    <text evidence="1">The sequence shown here is derived from an EMBL/GenBank/DDBJ whole genome shotgun (WGS) entry which is preliminary data.</text>
</comment>
<dbReference type="GO" id="GO:0016705">
    <property type="term" value="F:oxidoreductase activity, acting on paired donors, with incorporation or reduction of molecular oxygen"/>
    <property type="evidence" value="ECO:0007669"/>
    <property type="project" value="InterPro"/>
</dbReference>
<dbReference type="GO" id="GO:0004497">
    <property type="term" value="F:monooxygenase activity"/>
    <property type="evidence" value="ECO:0007669"/>
    <property type="project" value="InterPro"/>
</dbReference>
<dbReference type="GO" id="GO:0020037">
    <property type="term" value="F:heme binding"/>
    <property type="evidence" value="ECO:0007669"/>
    <property type="project" value="InterPro"/>
</dbReference>
<dbReference type="Gene3D" id="1.10.630.10">
    <property type="entry name" value="Cytochrome P450"/>
    <property type="match status" value="1"/>
</dbReference>
<dbReference type="AlphaFoldDB" id="A0AAN9YD61"/>
<evidence type="ECO:0008006" key="3">
    <source>
        <dbReference type="Google" id="ProtNLM"/>
    </source>
</evidence>
<name>A0AAN9YD61_9PEZI</name>
<dbReference type="EMBL" id="JAJSPL020000048">
    <property type="protein sequence ID" value="KAK7733113.1"/>
    <property type="molecule type" value="Genomic_DNA"/>
</dbReference>
<reference evidence="1 2" key="1">
    <citation type="journal article" date="2023" name="PLoS ONE">
        <title>Cytospora paraplurivora sp. nov. isolated from orchards with fruit tree decline syndrome in Ontario, Canada.</title>
        <authorList>
            <person name="Ilyukhin E."/>
            <person name="Nguyen H.D.T."/>
            <person name="Castle A.J."/>
            <person name="Ellouze W."/>
        </authorList>
    </citation>
    <scope>NUCLEOTIDE SEQUENCE [LARGE SCALE GENOMIC DNA]</scope>
    <source>
        <strain evidence="1 2">FDS-564</strain>
    </source>
</reference>
<keyword evidence="2" id="KW-1185">Reference proteome</keyword>
<gene>
    <name evidence="1" type="ORF">SLS53_008301</name>
</gene>
<protein>
    <recommendedName>
        <fullName evidence="3">Cytochrome P450</fullName>
    </recommendedName>
</protein>
<evidence type="ECO:0000313" key="1">
    <source>
        <dbReference type="EMBL" id="KAK7733113.1"/>
    </source>
</evidence>
<dbReference type="Proteomes" id="UP001320245">
    <property type="component" value="Unassembled WGS sequence"/>
</dbReference>
<organism evidence="1 2">
    <name type="scientific">Cytospora paraplurivora</name>
    <dbReference type="NCBI Taxonomy" id="2898453"/>
    <lineage>
        <taxon>Eukaryota</taxon>
        <taxon>Fungi</taxon>
        <taxon>Dikarya</taxon>
        <taxon>Ascomycota</taxon>
        <taxon>Pezizomycotina</taxon>
        <taxon>Sordariomycetes</taxon>
        <taxon>Sordariomycetidae</taxon>
        <taxon>Diaporthales</taxon>
        <taxon>Cytosporaceae</taxon>
        <taxon>Cytospora</taxon>
    </lineage>
</organism>
<dbReference type="GO" id="GO:0005506">
    <property type="term" value="F:iron ion binding"/>
    <property type="evidence" value="ECO:0007669"/>
    <property type="project" value="InterPro"/>
</dbReference>
<evidence type="ECO:0000313" key="2">
    <source>
        <dbReference type="Proteomes" id="UP001320245"/>
    </source>
</evidence>
<dbReference type="InterPro" id="IPR036396">
    <property type="entry name" value="Cyt_P450_sf"/>
</dbReference>
<dbReference type="SUPFAM" id="SSF48264">
    <property type="entry name" value="Cytochrome P450"/>
    <property type="match status" value="1"/>
</dbReference>
<sequence length="129" mass="14763">MVLGGQYTFTILELHKQYGPIIRMNPMEVHVADNDFFHGRYMGPSQRRDEAGLYAHQFGADDSIFGTVDRNLHKVQRAALNPFFSTSEVHKLQGVVEEQVDNLLDRLYALAETYVPGWDEFSTSKKNRA</sequence>
<proteinExistence type="predicted"/>